<feature type="region of interest" description="Disordered" evidence="2">
    <location>
        <begin position="198"/>
        <end position="225"/>
    </location>
</feature>
<organism evidence="3 4">
    <name type="scientific">Coprinopsis marcescibilis</name>
    <name type="common">Agaric fungus</name>
    <name type="synonym">Psathyrella marcescibilis</name>
    <dbReference type="NCBI Taxonomy" id="230819"/>
    <lineage>
        <taxon>Eukaryota</taxon>
        <taxon>Fungi</taxon>
        <taxon>Dikarya</taxon>
        <taxon>Basidiomycota</taxon>
        <taxon>Agaricomycotina</taxon>
        <taxon>Agaricomycetes</taxon>
        <taxon>Agaricomycetidae</taxon>
        <taxon>Agaricales</taxon>
        <taxon>Agaricineae</taxon>
        <taxon>Psathyrellaceae</taxon>
        <taxon>Coprinopsis</taxon>
    </lineage>
</organism>
<reference evidence="3 4" key="1">
    <citation type="journal article" date="2019" name="Nat. Ecol. Evol.">
        <title>Megaphylogeny resolves global patterns of mushroom evolution.</title>
        <authorList>
            <person name="Varga T."/>
            <person name="Krizsan K."/>
            <person name="Foldi C."/>
            <person name="Dima B."/>
            <person name="Sanchez-Garcia M."/>
            <person name="Sanchez-Ramirez S."/>
            <person name="Szollosi G.J."/>
            <person name="Szarkandi J.G."/>
            <person name="Papp V."/>
            <person name="Albert L."/>
            <person name="Andreopoulos W."/>
            <person name="Angelini C."/>
            <person name="Antonin V."/>
            <person name="Barry K.W."/>
            <person name="Bougher N.L."/>
            <person name="Buchanan P."/>
            <person name="Buyck B."/>
            <person name="Bense V."/>
            <person name="Catcheside P."/>
            <person name="Chovatia M."/>
            <person name="Cooper J."/>
            <person name="Damon W."/>
            <person name="Desjardin D."/>
            <person name="Finy P."/>
            <person name="Geml J."/>
            <person name="Haridas S."/>
            <person name="Hughes K."/>
            <person name="Justo A."/>
            <person name="Karasinski D."/>
            <person name="Kautmanova I."/>
            <person name="Kiss B."/>
            <person name="Kocsube S."/>
            <person name="Kotiranta H."/>
            <person name="LaButti K.M."/>
            <person name="Lechner B.E."/>
            <person name="Liimatainen K."/>
            <person name="Lipzen A."/>
            <person name="Lukacs Z."/>
            <person name="Mihaltcheva S."/>
            <person name="Morgado L.N."/>
            <person name="Niskanen T."/>
            <person name="Noordeloos M.E."/>
            <person name="Ohm R.A."/>
            <person name="Ortiz-Santana B."/>
            <person name="Ovrebo C."/>
            <person name="Racz N."/>
            <person name="Riley R."/>
            <person name="Savchenko A."/>
            <person name="Shiryaev A."/>
            <person name="Soop K."/>
            <person name="Spirin V."/>
            <person name="Szebenyi C."/>
            <person name="Tomsovsky M."/>
            <person name="Tulloss R.E."/>
            <person name="Uehling J."/>
            <person name="Grigoriev I.V."/>
            <person name="Vagvolgyi C."/>
            <person name="Papp T."/>
            <person name="Martin F.M."/>
            <person name="Miettinen O."/>
            <person name="Hibbett D.S."/>
            <person name="Nagy L.G."/>
        </authorList>
    </citation>
    <scope>NUCLEOTIDE SEQUENCE [LARGE SCALE GENOMIC DNA]</scope>
    <source>
        <strain evidence="3 4">CBS 121175</strain>
    </source>
</reference>
<gene>
    <name evidence="3" type="ORF">FA15DRAFT_720884</name>
</gene>
<feature type="compositionally biased region" description="Low complexity" evidence="2">
    <location>
        <begin position="130"/>
        <end position="139"/>
    </location>
</feature>
<accession>A0A5C3L4S7</accession>
<evidence type="ECO:0000313" key="3">
    <source>
        <dbReference type="EMBL" id="TFK27750.1"/>
    </source>
</evidence>
<feature type="compositionally biased region" description="Low complexity" evidence="2">
    <location>
        <begin position="112"/>
        <end position="122"/>
    </location>
</feature>
<proteinExistence type="predicted"/>
<feature type="region of interest" description="Disordered" evidence="2">
    <location>
        <begin position="336"/>
        <end position="355"/>
    </location>
</feature>
<feature type="region of interest" description="Disordered" evidence="2">
    <location>
        <begin position="365"/>
        <end position="395"/>
    </location>
</feature>
<feature type="compositionally biased region" description="Low complexity" evidence="2">
    <location>
        <begin position="209"/>
        <end position="223"/>
    </location>
</feature>
<keyword evidence="1" id="KW-0175">Coiled coil</keyword>
<feature type="region of interest" description="Disordered" evidence="2">
    <location>
        <begin position="98"/>
        <end position="169"/>
    </location>
</feature>
<feature type="compositionally biased region" description="Polar residues" evidence="2">
    <location>
        <begin position="339"/>
        <end position="351"/>
    </location>
</feature>
<dbReference type="EMBL" id="ML210161">
    <property type="protein sequence ID" value="TFK27750.1"/>
    <property type="molecule type" value="Genomic_DNA"/>
</dbReference>
<evidence type="ECO:0000256" key="2">
    <source>
        <dbReference type="SAM" id="MobiDB-lite"/>
    </source>
</evidence>
<feature type="compositionally biased region" description="Polar residues" evidence="2">
    <location>
        <begin position="376"/>
        <end position="393"/>
    </location>
</feature>
<feature type="compositionally biased region" description="Polar residues" evidence="2">
    <location>
        <begin position="148"/>
        <end position="158"/>
    </location>
</feature>
<evidence type="ECO:0000313" key="4">
    <source>
        <dbReference type="Proteomes" id="UP000307440"/>
    </source>
</evidence>
<feature type="coiled-coil region" evidence="1">
    <location>
        <begin position="590"/>
        <end position="631"/>
    </location>
</feature>
<keyword evidence="4" id="KW-1185">Reference proteome</keyword>
<protein>
    <submittedName>
        <fullName evidence="3">Uncharacterized protein</fullName>
    </submittedName>
</protein>
<dbReference type="Proteomes" id="UP000307440">
    <property type="component" value="Unassembled WGS sequence"/>
</dbReference>
<evidence type="ECO:0000256" key="1">
    <source>
        <dbReference type="SAM" id="Coils"/>
    </source>
</evidence>
<dbReference type="AlphaFoldDB" id="A0A5C3L4S7"/>
<sequence length="676" mass="73438">MASSQDIDHRLFKRRSVVDLASPTLPPGPTITSPKLVDSNSSAFVQLSPLIQQGTTGPMVAPLTSIMTSASTTKSPVIPSSPVLSFVAIEEEEYESVLHPRDKTKHSRNNSPTPAVTTPVAPKLIPKTPPKTSSFSPRSWIKPILKSPKSQYRPSTLSRAVAPEPPSAVPPVPPLSLVYMSQSAMKSNATVEGVLSQEQYQDESSDDCSMGPSTPMKSSPSKSAVPLPPVLLGSIRSSSAPVATVPYAASNLDELQGDYVVVTNGGLLGKDGNRNGSEEDEFLAPAFNKLREREMECSLSLEADSRAPLLNADAQGSLKDDIPSGRDQELGRAAAAMNDGTSSGNSDSAQAPSAYPRAMERRLSFNENLPGPRNDPNATATPHSPLPGTSPTKKNALRSIMSIGLSRRRGQSETMGLPNALATEERTAIPSNPSCSNFPVLVDTVSTLIPEKRDEPDSTFLTAPRDSIRIKAGSPNGRRQTAINVFTRSPGAQQTNEEYLHEADLREQKVQEQWEKGENEGSWRKDRRVASEAAKGKLLIIASIKRDTVAAKKALDAVNDELSAIHKKHKVAVKDEAQALAHQSKIQSTVSKAQNAYAEMKQRLDKEKEALDSMTNELEVADSVLEEHKEVTRVIVEEMDEKEAQVKELRRLFDIEQRGREEQLSGLRESIFLLRQ</sequence>
<name>A0A5C3L4S7_COPMA</name>